<proteinExistence type="predicted"/>
<dbReference type="Proteomes" id="UP000694563">
    <property type="component" value="Chromosome 27"/>
</dbReference>
<evidence type="ECO:0000313" key="3">
    <source>
        <dbReference type="Ensembl" id="ENSCUSP00005011861.1"/>
    </source>
</evidence>
<evidence type="ECO:0000313" key="4">
    <source>
        <dbReference type="Proteomes" id="UP000694563"/>
    </source>
</evidence>
<reference evidence="3" key="1">
    <citation type="submission" date="2020-10" db="EMBL/GenBank/DDBJ databases">
        <title>Catharus ustulatus (Swainson's thrush) genome, bCatUst1, primary haplotype v2.</title>
        <authorList>
            <person name="Delmore K."/>
            <person name="Vafadar M."/>
            <person name="Formenti G."/>
            <person name="Chow W."/>
            <person name="Pelan S."/>
            <person name="Howe K."/>
            <person name="Rhie A."/>
            <person name="Mountcastle J."/>
            <person name="Haase B."/>
            <person name="Fedrigo O."/>
            <person name="Jarvis E.D."/>
        </authorList>
    </citation>
    <scope>NUCLEOTIDE SEQUENCE [LARGE SCALE GENOMIC DNA]</scope>
</reference>
<reference evidence="3" key="2">
    <citation type="submission" date="2025-08" db="UniProtKB">
        <authorList>
            <consortium name="Ensembl"/>
        </authorList>
    </citation>
    <scope>IDENTIFICATION</scope>
</reference>
<keyword evidence="4" id="KW-1185">Reference proteome</keyword>
<organism evidence="3 4">
    <name type="scientific">Catharus ustulatus</name>
    <name type="common">Russet-backed thrush</name>
    <name type="synonym">Hylocichla ustulatus</name>
    <dbReference type="NCBI Taxonomy" id="91951"/>
    <lineage>
        <taxon>Eukaryota</taxon>
        <taxon>Metazoa</taxon>
        <taxon>Chordata</taxon>
        <taxon>Craniata</taxon>
        <taxon>Vertebrata</taxon>
        <taxon>Euteleostomi</taxon>
        <taxon>Archelosauria</taxon>
        <taxon>Archosauria</taxon>
        <taxon>Dinosauria</taxon>
        <taxon>Saurischia</taxon>
        <taxon>Theropoda</taxon>
        <taxon>Coelurosauria</taxon>
        <taxon>Aves</taxon>
        <taxon>Neognathae</taxon>
        <taxon>Neoaves</taxon>
        <taxon>Telluraves</taxon>
        <taxon>Australaves</taxon>
        <taxon>Passeriformes</taxon>
        <taxon>Turdidae</taxon>
        <taxon>Catharus</taxon>
    </lineage>
</organism>
<evidence type="ECO:0000256" key="1">
    <source>
        <dbReference type="SAM" id="MobiDB-lite"/>
    </source>
</evidence>
<dbReference type="AlphaFoldDB" id="A0A8C3Y275"/>
<feature type="region of interest" description="Disordered" evidence="1">
    <location>
        <begin position="42"/>
        <end position="155"/>
    </location>
</feature>
<accession>A0A8C3Y275</accession>
<feature type="signal peptide" evidence="2">
    <location>
        <begin position="1"/>
        <end position="17"/>
    </location>
</feature>
<dbReference type="Ensembl" id="ENSCUST00005012356.1">
    <property type="protein sequence ID" value="ENSCUSP00005011861.1"/>
    <property type="gene ID" value="ENSCUSG00005007596.1"/>
</dbReference>
<sequence length="155" mass="16279">MAGAGLALLFLRAEAEGFALCPAPALQTKVFQYREGVLGAQPRLRARPAAGDPGHPTRLPLPERTERPRRTATAQPAGGDTAGHGGDSEGTESGEPADREGTRRGQGRACRGREDTVGMVDGDATGTGTLEGHWREGDEDTVGRGHLGTRGLRSW</sequence>
<name>A0A8C3Y275_CATUS</name>
<protein>
    <submittedName>
        <fullName evidence="3">Uncharacterized protein</fullName>
    </submittedName>
</protein>
<evidence type="ECO:0000256" key="2">
    <source>
        <dbReference type="SAM" id="SignalP"/>
    </source>
</evidence>
<keyword evidence="2" id="KW-0732">Signal</keyword>
<reference evidence="3" key="3">
    <citation type="submission" date="2025-09" db="UniProtKB">
        <authorList>
            <consortium name="Ensembl"/>
        </authorList>
    </citation>
    <scope>IDENTIFICATION</scope>
</reference>
<feature type="chain" id="PRO_5034050598" evidence="2">
    <location>
        <begin position="18"/>
        <end position="155"/>
    </location>
</feature>
<gene>
    <name evidence="3" type="primary">LOC117007868</name>
</gene>